<dbReference type="Gene3D" id="3.40.50.300">
    <property type="entry name" value="P-loop containing nucleotide triphosphate hydrolases"/>
    <property type="match status" value="1"/>
</dbReference>
<dbReference type="SUPFAM" id="SSF52540">
    <property type="entry name" value="P-loop containing nucleoside triphosphate hydrolases"/>
    <property type="match status" value="1"/>
</dbReference>
<comment type="caution">
    <text evidence="1">The sequence shown here is derived from an EMBL/GenBank/DDBJ whole genome shotgun (WGS) entry which is preliminary data.</text>
</comment>
<dbReference type="AlphaFoldDB" id="A0A854WMB7"/>
<dbReference type="NCBIfam" id="NF005255">
    <property type="entry name" value="PRK06762.2-2"/>
    <property type="match status" value="1"/>
</dbReference>
<sequence length="165" mass="19217">MAKIIIIRGNSAGGKTSLAKAVQSQFPEKCIILSQDIIRRDLLGAHDGFDTPTITLLIHLIDFSYPKFNFIIIEGILRKDWYQPIWDHLLDNYQNDCQAYYYDLSFEETVKRHASRPKSNDFGQDALKKWWNDKDFLDLFNEQILSSELSIDEAKFQVLTKLIKD</sequence>
<organism evidence="1 2">
    <name type="scientific">Streptococcus parauberis</name>
    <dbReference type="NCBI Taxonomy" id="1348"/>
    <lineage>
        <taxon>Bacteria</taxon>
        <taxon>Bacillati</taxon>
        <taxon>Bacillota</taxon>
        <taxon>Bacilli</taxon>
        <taxon>Lactobacillales</taxon>
        <taxon>Streptococcaceae</taxon>
        <taxon>Streptococcus</taxon>
    </lineage>
</organism>
<dbReference type="Proteomes" id="UP000217465">
    <property type="component" value="Unassembled WGS sequence"/>
</dbReference>
<accession>A0A854WMB7</accession>
<dbReference type="InterPro" id="IPR027417">
    <property type="entry name" value="P-loop_NTPase"/>
</dbReference>
<reference evidence="1 2" key="1">
    <citation type="submission" date="2016-06" db="EMBL/GenBank/DDBJ databases">
        <authorList>
            <person name="Haines A.N."/>
            <person name="Council K.R."/>
        </authorList>
    </citation>
    <scope>NUCLEOTIDE SEQUENCE [LARGE SCALE GENOMIC DNA]</scope>
    <source>
        <strain evidence="1 2">SP158-29</strain>
    </source>
</reference>
<proteinExistence type="predicted"/>
<dbReference type="RefSeq" id="WP_096633906.1">
    <property type="nucleotide sequence ID" value="NZ_NSGR01000010.1"/>
</dbReference>
<evidence type="ECO:0000313" key="1">
    <source>
        <dbReference type="EMBL" id="PCH10624.1"/>
    </source>
</evidence>
<protein>
    <recommendedName>
        <fullName evidence="3">UDP-N-acetylglucosamine kinase</fullName>
    </recommendedName>
</protein>
<evidence type="ECO:0000313" key="2">
    <source>
        <dbReference type="Proteomes" id="UP000217465"/>
    </source>
</evidence>
<gene>
    <name evidence="1" type="ORF">A9Y57_01913</name>
</gene>
<evidence type="ECO:0008006" key="3">
    <source>
        <dbReference type="Google" id="ProtNLM"/>
    </source>
</evidence>
<dbReference type="EMBL" id="NSGR01000010">
    <property type="protein sequence ID" value="PCH10624.1"/>
    <property type="molecule type" value="Genomic_DNA"/>
</dbReference>
<name>A0A854WMB7_9STRE</name>